<reference evidence="2 3" key="1">
    <citation type="journal article" date="2019" name="Int. J. Syst. Evol. Microbiol.">
        <title>The Global Catalogue of Microorganisms (GCM) 10K type strain sequencing project: providing services to taxonomists for standard genome sequencing and annotation.</title>
        <authorList>
            <consortium name="The Broad Institute Genomics Platform"/>
            <consortium name="The Broad Institute Genome Sequencing Center for Infectious Disease"/>
            <person name="Wu L."/>
            <person name="Ma J."/>
        </authorList>
    </citation>
    <scope>NUCLEOTIDE SEQUENCE [LARGE SCALE GENOMIC DNA]</scope>
    <source>
        <strain evidence="2 3">JCM 4358</strain>
    </source>
</reference>
<feature type="region of interest" description="Disordered" evidence="1">
    <location>
        <begin position="1"/>
        <end position="28"/>
    </location>
</feature>
<dbReference type="Proteomes" id="UP001499986">
    <property type="component" value="Unassembled WGS sequence"/>
</dbReference>
<evidence type="ECO:0000313" key="2">
    <source>
        <dbReference type="EMBL" id="GAA2426060.1"/>
    </source>
</evidence>
<evidence type="ECO:0000256" key="1">
    <source>
        <dbReference type="SAM" id="MobiDB-lite"/>
    </source>
</evidence>
<comment type="caution">
    <text evidence="2">The sequence shown here is derived from an EMBL/GenBank/DDBJ whole genome shotgun (WGS) entry which is preliminary data.</text>
</comment>
<evidence type="ECO:0000313" key="3">
    <source>
        <dbReference type="Proteomes" id="UP001499986"/>
    </source>
</evidence>
<gene>
    <name evidence="2" type="ORF">GCM10010255_80310</name>
</gene>
<dbReference type="EMBL" id="BAAASE010000017">
    <property type="protein sequence ID" value="GAA2426060.1"/>
    <property type="molecule type" value="Genomic_DNA"/>
</dbReference>
<sequence length="51" mass="5392">MYADDVAETAQPPLTAARAGGEGGAVRGEDDVQRSVAVLMVCSPWAWEDLE</sequence>
<keyword evidence="3" id="KW-1185">Reference proteome</keyword>
<protein>
    <submittedName>
        <fullName evidence="2">Uncharacterized protein</fullName>
    </submittedName>
</protein>
<accession>A0ABN3JB47</accession>
<name>A0ABN3JB47_9ACTN</name>
<proteinExistence type="predicted"/>
<organism evidence="2 3">
    <name type="scientific">Streptomyces coeruleofuscus</name>
    <dbReference type="NCBI Taxonomy" id="66879"/>
    <lineage>
        <taxon>Bacteria</taxon>
        <taxon>Bacillati</taxon>
        <taxon>Actinomycetota</taxon>
        <taxon>Actinomycetes</taxon>
        <taxon>Kitasatosporales</taxon>
        <taxon>Streptomycetaceae</taxon>
        <taxon>Streptomyces</taxon>
    </lineage>
</organism>